<evidence type="ECO:0000259" key="2">
    <source>
        <dbReference type="Pfam" id="PF01936"/>
    </source>
</evidence>
<evidence type="ECO:0000256" key="1">
    <source>
        <dbReference type="SAM" id="MobiDB-lite"/>
    </source>
</evidence>
<evidence type="ECO:0000313" key="3">
    <source>
        <dbReference type="EMBL" id="GBM42603.1"/>
    </source>
</evidence>
<dbReference type="InterPro" id="IPR021139">
    <property type="entry name" value="NYN"/>
</dbReference>
<organism evidence="3 4">
    <name type="scientific">Araneus ventricosus</name>
    <name type="common">Orbweaver spider</name>
    <name type="synonym">Epeira ventricosa</name>
    <dbReference type="NCBI Taxonomy" id="182803"/>
    <lineage>
        <taxon>Eukaryota</taxon>
        <taxon>Metazoa</taxon>
        <taxon>Ecdysozoa</taxon>
        <taxon>Arthropoda</taxon>
        <taxon>Chelicerata</taxon>
        <taxon>Arachnida</taxon>
        <taxon>Araneae</taxon>
        <taxon>Araneomorphae</taxon>
        <taxon>Entelegynae</taxon>
        <taxon>Araneoidea</taxon>
        <taxon>Araneidae</taxon>
        <taxon>Araneus</taxon>
    </lineage>
</organism>
<dbReference type="InterPro" id="IPR024768">
    <property type="entry name" value="Marf1"/>
</dbReference>
<dbReference type="GO" id="GO:1905762">
    <property type="term" value="F:CCR4-NOT complex binding"/>
    <property type="evidence" value="ECO:0007669"/>
    <property type="project" value="TreeGrafter"/>
</dbReference>
<reference evidence="3 4" key="1">
    <citation type="journal article" date="2019" name="Sci. Rep.">
        <title>Orb-weaving spider Araneus ventricosus genome elucidates the spidroin gene catalogue.</title>
        <authorList>
            <person name="Kono N."/>
            <person name="Nakamura H."/>
            <person name="Ohtoshi R."/>
            <person name="Moran D.A.P."/>
            <person name="Shinohara A."/>
            <person name="Yoshida Y."/>
            <person name="Fujiwara M."/>
            <person name="Mori M."/>
            <person name="Tomita M."/>
            <person name="Arakawa K."/>
        </authorList>
    </citation>
    <scope>NUCLEOTIDE SEQUENCE [LARGE SCALE GENOMIC DNA]</scope>
</reference>
<dbReference type="OrthoDB" id="9884289at2759"/>
<evidence type="ECO:0000313" key="4">
    <source>
        <dbReference type="Proteomes" id="UP000499080"/>
    </source>
</evidence>
<feature type="compositionally biased region" description="Basic and acidic residues" evidence="1">
    <location>
        <begin position="290"/>
        <end position="299"/>
    </location>
</feature>
<dbReference type="PANTHER" id="PTHR14379">
    <property type="entry name" value="LIMKAIN B LKAP"/>
    <property type="match status" value="1"/>
</dbReference>
<dbReference type="AlphaFoldDB" id="A0A4Y2FN58"/>
<dbReference type="GO" id="GO:0004540">
    <property type="term" value="F:RNA nuclease activity"/>
    <property type="evidence" value="ECO:0007669"/>
    <property type="project" value="InterPro"/>
</dbReference>
<gene>
    <name evidence="3" type="primary">MARF1_0</name>
    <name evidence="3" type="ORF">AVEN_148934_1</name>
</gene>
<dbReference type="PANTHER" id="PTHR14379:SF3">
    <property type="entry name" value="MEIOSIS REGULATOR AND MRNA STABILITY FACTOR 1"/>
    <property type="match status" value="1"/>
</dbReference>
<sequence length="368" mass="40711">MFLHDHHEVEFTVVCDVLQEKQDVIDDLNEAQLKIVHILASAKNSIDEKLKMCMKNFVDTIASPATIVLLSSDINFAPLLSNFKNSKRIKIFIVHNKASEFLLEIADQHFAWSIFTEDLPPRKNQLPKVPVDVIVSSLPSDLSKNAIERTLLNLTENLGGKIAPWEGNRAILKFSGIQTAARARKRLDNQCVGHKIIKAKIWKETDTGSSSADESSEDDSTLREGDSSLGVPSVLEVSGGESTSGFVPPPIQQSGPAVIGTEEVNQGSSMSGISLPHEGDDSSNSEDDEPPRTKQKFQEDDTQVWSINCQQRKEPLFSRKIHSGARNCPSLASIEWGSLRRDRAHRVERFLLSIHSVIHHTPGPNDDG</sequence>
<protein>
    <submittedName>
        <fullName evidence="3">Meiosis regulator and mRNA stability factor 1</fullName>
    </submittedName>
</protein>
<dbReference type="InterPro" id="IPR012677">
    <property type="entry name" value="Nucleotide-bd_a/b_plait_sf"/>
</dbReference>
<dbReference type="Pfam" id="PF01936">
    <property type="entry name" value="NYN"/>
    <property type="match status" value="1"/>
</dbReference>
<dbReference type="GO" id="GO:0010468">
    <property type="term" value="P:regulation of gene expression"/>
    <property type="evidence" value="ECO:0007669"/>
    <property type="project" value="InterPro"/>
</dbReference>
<accession>A0A4Y2FN58</accession>
<dbReference type="EMBL" id="BGPR01001000">
    <property type="protein sequence ID" value="GBM42603.1"/>
    <property type="molecule type" value="Genomic_DNA"/>
</dbReference>
<feature type="compositionally biased region" description="Polar residues" evidence="1">
    <location>
        <begin position="263"/>
        <end position="272"/>
    </location>
</feature>
<dbReference type="Gene3D" id="3.40.50.1010">
    <property type="entry name" value="5'-nuclease"/>
    <property type="match status" value="1"/>
</dbReference>
<comment type="caution">
    <text evidence="3">The sequence shown here is derived from an EMBL/GenBank/DDBJ whole genome shotgun (WGS) entry which is preliminary data.</text>
</comment>
<keyword evidence="4" id="KW-1185">Reference proteome</keyword>
<feature type="region of interest" description="Disordered" evidence="1">
    <location>
        <begin position="205"/>
        <end position="303"/>
    </location>
</feature>
<dbReference type="Gene3D" id="3.30.70.330">
    <property type="match status" value="1"/>
</dbReference>
<proteinExistence type="predicted"/>
<dbReference type="GO" id="GO:0005777">
    <property type="term" value="C:peroxisome"/>
    <property type="evidence" value="ECO:0007669"/>
    <property type="project" value="InterPro"/>
</dbReference>
<name>A0A4Y2FN58_ARAVE</name>
<dbReference type="Proteomes" id="UP000499080">
    <property type="component" value="Unassembled WGS sequence"/>
</dbReference>
<feature type="domain" description="NYN" evidence="2">
    <location>
        <begin position="8"/>
        <end position="110"/>
    </location>
</feature>